<reference evidence="1 2" key="1">
    <citation type="submission" date="2023-08" db="EMBL/GenBank/DDBJ databases">
        <title>A Necator americanus chromosomal reference genome.</title>
        <authorList>
            <person name="Ilik V."/>
            <person name="Petrzelkova K.J."/>
            <person name="Pardy F."/>
            <person name="Fuh T."/>
            <person name="Niatou-Singa F.S."/>
            <person name="Gouil Q."/>
            <person name="Baker L."/>
            <person name="Ritchie M.E."/>
            <person name="Jex A.R."/>
            <person name="Gazzola D."/>
            <person name="Li H."/>
            <person name="Toshio Fujiwara R."/>
            <person name="Zhan B."/>
            <person name="Aroian R.V."/>
            <person name="Pafco B."/>
            <person name="Schwarz E.M."/>
        </authorList>
    </citation>
    <scope>NUCLEOTIDE SEQUENCE [LARGE SCALE GENOMIC DNA]</scope>
    <source>
        <strain evidence="1 2">Aroian</strain>
        <tissue evidence="1">Whole animal</tissue>
    </source>
</reference>
<proteinExistence type="predicted"/>
<dbReference type="EMBL" id="JAVFWL010000005">
    <property type="protein sequence ID" value="KAK6754066.1"/>
    <property type="molecule type" value="Genomic_DNA"/>
</dbReference>
<organism evidence="1 2">
    <name type="scientific">Necator americanus</name>
    <name type="common">Human hookworm</name>
    <dbReference type="NCBI Taxonomy" id="51031"/>
    <lineage>
        <taxon>Eukaryota</taxon>
        <taxon>Metazoa</taxon>
        <taxon>Ecdysozoa</taxon>
        <taxon>Nematoda</taxon>
        <taxon>Chromadorea</taxon>
        <taxon>Rhabditida</taxon>
        <taxon>Rhabditina</taxon>
        <taxon>Rhabditomorpha</taxon>
        <taxon>Strongyloidea</taxon>
        <taxon>Ancylostomatidae</taxon>
        <taxon>Bunostominae</taxon>
        <taxon>Necator</taxon>
    </lineage>
</organism>
<sequence length="90" mass="10210">MNASTAPQQPALTKDIMPSIPLLATEHDKIQEQTERGRYSVFLSSQTKNDSNLRWLRLESTEELKAILRNMSGLNTIDGDMYTFDYNGVC</sequence>
<dbReference type="Proteomes" id="UP001303046">
    <property type="component" value="Unassembled WGS sequence"/>
</dbReference>
<name>A0ABR1DVY9_NECAM</name>
<accession>A0ABR1DVY9</accession>
<gene>
    <name evidence="1" type="primary">Necator_chrV.g17998</name>
    <name evidence="1" type="ORF">RB195_013208</name>
</gene>
<comment type="caution">
    <text evidence="1">The sequence shown here is derived from an EMBL/GenBank/DDBJ whole genome shotgun (WGS) entry which is preliminary data.</text>
</comment>
<protein>
    <submittedName>
        <fullName evidence="1">Uncharacterized protein</fullName>
    </submittedName>
</protein>
<keyword evidence="2" id="KW-1185">Reference proteome</keyword>
<evidence type="ECO:0000313" key="1">
    <source>
        <dbReference type="EMBL" id="KAK6754066.1"/>
    </source>
</evidence>
<evidence type="ECO:0000313" key="2">
    <source>
        <dbReference type="Proteomes" id="UP001303046"/>
    </source>
</evidence>